<evidence type="ECO:0000313" key="1">
    <source>
        <dbReference type="EMBL" id="SOE73479.1"/>
    </source>
</evidence>
<protein>
    <submittedName>
        <fullName evidence="1">Uncharacterized protein</fullName>
    </submittedName>
</protein>
<sequence length="85" mass="9116">MSPSTKDGTHMAISLTDHELATLDSFVAPDDANDDWVITDGGSAIRCDIEGMSEELAKAPVEHRSAQTLEVLRAYQADAIAARSK</sequence>
<dbReference type="AlphaFoldDB" id="A0A2C9A2F3"/>
<accession>A0A2C9A2F3</accession>
<name>A0A2C9A2F3_9MICO</name>
<evidence type="ECO:0000313" key="2">
    <source>
        <dbReference type="Proteomes" id="UP000219440"/>
    </source>
</evidence>
<organism evidence="1 2">
    <name type="scientific">Salinibacterium xinjiangense</name>
    <dbReference type="NCBI Taxonomy" id="386302"/>
    <lineage>
        <taxon>Bacteria</taxon>
        <taxon>Bacillati</taxon>
        <taxon>Actinomycetota</taxon>
        <taxon>Actinomycetes</taxon>
        <taxon>Micrococcales</taxon>
        <taxon>Microbacteriaceae</taxon>
        <taxon>Salinibacterium</taxon>
    </lineage>
</organism>
<proteinExistence type="predicted"/>
<gene>
    <name evidence="1" type="ORF">SAMN06296378_2731</name>
</gene>
<dbReference type="EMBL" id="OCST01000006">
    <property type="protein sequence ID" value="SOE73479.1"/>
    <property type="molecule type" value="Genomic_DNA"/>
</dbReference>
<dbReference type="Proteomes" id="UP000219440">
    <property type="component" value="Unassembled WGS sequence"/>
</dbReference>
<keyword evidence="2" id="KW-1185">Reference proteome</keyword>
<reference evidence="1 2" key="1">
    <citation type="submission" date="2017-09" db="EMBL/GenBank/DDBJ databases">
        <authorList>
            <person name="Ehlers B."/>
            <person name="Leendertz F.H."/>
        </authorList>
    </citation>
    <scope>NUCLEOTIDE SEQUENCE [LARGE SCALE GENOMIC DNA]</scope>
    <source>
        <strain evidence="1 2">CGMCC 1.05381</strain>
    </source>
</reference>